<dbReference type="EMBL" id="BAAFJT010000001">
    <property type="protein sequence ID" value="GAB0179553.1"/>
    <property type="molecule type" value="Genomic_DNA"/>
</dbReference>
<gene>
    <name evidence="1" type="ORF">GRJ2_000420600</name>
</gene>
<dbReference type="Proteomes" id="UP001623348">
    <property type="component" value="Unassembled WGS sequence"/>
</dbReference>
<keyword evidence="1" id="KW-0649">Protein kinase inhibitor</keyword>
<comment type="caution">
    <text evidence="1">The sequence shown here is derived from an EMBL/GenBank/DDBJ whole genome shotgun (WGS) entry which is preliminary data.</text>
</comment>
<proteinExistence type="predicted"/>
<sequence length="176" mass="20618">MDSRTECTLSKFADNTKLSGAADMFEGRDTIQRNLDRLEELAHVRIMKFNKTKCKVLHLSQGNHQFQYRVGNEWIENSSADKDLEILVEEKLDFSWQSVLAAQKANHILGCIKRRVASRSREVIVLLYLTLVRTHLEYCIQLWGPQYKKDMDLLEQIQKKAVKMMRGLEHLCYEEN</sequence>
<evidence type="ECO:0000313" key="2">
    <source>
        <dbReference type="Proteomes" id="UP001623348"/>
    </source>
</evidence>
<evidence type="ECO:0000313" key="1">
    <source>
        <dbReference type="EMBL" id="GAB0179553.1"/>
    </source>
</evidence>
<name>A0ABC9W223_GRUJA</name>
<dbReference type="PANTHER" id="PTHR33332">
    <property type="entry name" value="REVERSE TRANSCRIPTASE DOMAIN-CONTAINING PROTEIN"/>
    <property type="match status" value="1"/>
</dbReference>
<reference evidence="1 2" key="1">
    <citation type="submission" date="2024-06" db="EMBL/GenBank/DDBJ databases">
        <title>The draft genome of Grus japonensis, version 3.</title>
        <authorList>
            <person name="Nabeshima K."/>
            <person name="Suzuki S."/>
            <person name="Onuma M."/>
        </authorList>
    </citation>
    <scope>NUCLEOTIDE SEQUENCE [LARGE SCALE GENOMIC DNA]</scope>
    <source>
        <strain evidence="1 2">451A</strain>
    </source>
</reference>
<dbReference type="GO" id="GO:0004860">
    <property type="term" value="F:protein kinase inhibitor activity"/>
    <property type="evidence" value="ECO:0007669"/>
    <property type="project" value="UniProtKB-KW"/>
</dbReference>
<protein>
    <submittedName>
        <fullName evidence="1">cAMP-dependent protein kinase inhibitor alpha</fullName>
    </submittedName>
</protein>
<accession>A0ABC9W223</accession>
<keyword evidence="2" id="KW-1185">Reference proteome</keyword>
<organism evidence="1 2">
    <name type="scientific">Grus japonensis</name>
    <name type="common">Japanese crane</name>
    <name type="synonym">Red-crowned crane</name>
    <dbReference type="NCBI Taxonomy" id="30415"/>
    <lineage>
        <taxon>Eukaryota</taxon>
        <taxon>Metazoa</taxon>
        <taxon>Chordata</taxon>
        <taxon>Craniata</taxon>
        <taxon>Vertebrata</taxon>
        <taxon>Euteleostomi</taxon>
        <taxon>Archelosauria</taxon>
        <taxon>Archosauria</taxon>
        <taxon>Dinosauria</taxon>
        <taxon>Saurischia</taxon>
        <taxon>Theropoda</taxon>
        <taxon>Coelurosauria</taxon>
        <taxon>Aves</taxon>
        <taxon>Neognathae</taxon>
        <taxon>Neoaves</taxon>
        <taxon>Gruiformes</taxon>
        <taxon>Gruidae</taxon>
        <taxon>Grus</taxon>
    </lineage>
</organism>
<dbReference type="AlphaFoldDB" id="A0ABC9W223"/>